<evidence type="ECO:0000313" key="15">
    <source>
        <dbReference type="Proteomes" id="UP000772181"/>
    </source>
</evidence>
<evidence type="ECO:0000256" key="7">
    <source>
        <dbReference type="ARBA" id="ARBA00023002"/>
    </source>
</evidence>
<evidence type="ECO:0000256" key="10">
    <source>
        <dbReference type="PIRSR" id="PIRSR611284-1"/>
    </source>
</evidence>
<evidence type="ECO:0000256" key="6">
    <source>
        <dbReference type="ARBA" id="ARBA00022857"/>
    </source>
</evidence>
<dbReference type="PROSITE" id="PS00061">
    <property type="entry name" value="ADH_SHORT"/>
    <property type="match status" value="1"/>
</dbReference>
<accession>A0A933GPC5</accession>
<comment type="function">
    <text evidence="12">Catalyzes the NADPH-dependent reduction of beta-ketoacyl-ACP substrates to beta-hydroxyacyl-ACP products, the first reductive step in the elongation cycle of fatty acid biosynthesis.</text>
</comment>
<dbReference type="InterPro" id="IPR057326">
    <property type="entry name" value="KR_dom"/>
</dbReference>
<evidence type="ECO:0000256" key="11">
    <source>
        <dbReference type="PIRSR" id="PIRSR611284-2"/>
    </source>
</evidence>
<comment type="caution">
    <text evidence="14">The sequence shown here is derived from an EMBL/GenBank/DDBJ whole genome shotgun (WGS) entry which is preliminary data.</text>
</comment>
<dbReference type="PRINTS" id="PR00081">
    <property type="entry name" value="GDHRDH"/>
</dbReference>
<evidence type="ECO:0000256" key="12">
    <source>
        <dbReference type="RuleBase" id="RU366074"/>
    </source>
</evidence>
<dbReference type="InterPro" id="IPR036291">
    <property type="entry name" value="NAD(P)-bd_dom_sf"/>
</dbReference>
<keyword evidence="6 11" id="KW-0521">NADP</keyword>
<organism evidence="14 15">
    <name type="scientific">Tectimicrobiota bacterium</name>
    <dbReference type="NCBI Taxonomy" id="2528274"/>
    <lineage>
        <taxon>Bacteria</taxon>
        <taxon>Pseudomonadati</taxon>
        <taxon>Nitrospinota/Tectimicrobiota group</taxon>
        <taxon>Candidatus Tectimicrobiota</taxon>
    </lineage>
</organism>
<dbReference type="Proteomes" id="UP000772181">
    <property type="component" value="Unassembled WGS sequence"/>
</dbReference>
<dbReference type="InterPro" id="IPR020904">
    <property type="entry name" value="Sc_DH/Rdtase_CS"/>
</dbReference>
<dbReference type="PRINTS" id="PR00080">
    <property type="entry name" value="SDRFAMILY"/>
</dbReference>
<reference evidence="14" key="1">
    <citation type="submission" date="2020-07" db="EMBL/GenBank/DDBJ databases">
        <title>Huge and variable diversity of episymbiotic CPR bacteria and DPANN archaea in groundwater ecosystems.</title>
        <authorList>
            <person name="He C.Y."/>
            <person name="Keren R."/>
            <person name="Whittaker M."/>
            <person name="Farag I.F."/>
            <person name="Doudna J."/>
            <person name="Cate J.H.D."/>
            <person name="Banfield J.F."/>
        </authorList>
    </citation>
    <scope>NUCLEOTIDE SEQUENCE</scope>
    <source>
        <strain evidence="14">NC_groundwater_1482_Ag_S-0.65um_47_24</strain>
    </source>
</reference>
<keyword evidence="4 12" id="KW-0444">Lipid biosynthesis</keyword>
<dbReference type="NCBIfam" id="TIGR01830">
    <property type="entry name" value="3oxo_ACP_reduc"/>
    <property type="match status" value="1"/>
</dbReference>
<feature type="binding site" evidence="11">
    <location>
        <position position="89"/>
    </location>
    <ligand>
        <name>NADP(+)</name>
        <dbReference type="ChEBI" id="CHEBI:58349"/>
    </ligand>
</feature>
<dbReference type="FunFam" id="3.40.50.720:FF:000037">
    <property type="entry name" value="3-oxoacyl-[acyl-carrier-protein] reductase FabG"/>
    <property type="match status" value="1"/>
</dbReference>
<name>A0A933GPC5_UNCTE</name>
<dbReference type="EMBL" id="JACQWF010000335">
    <property type="protein sequence ID" value="MBI4596210.1"/>
    <property type="molecule type" value="Genomic_DNA"/>
</dbReference>
<dbReference type="GO" id="GO:0051287">
    <property type="term" value="F:NAD binding"/>
    <property type="evidence" value="ECO:0007669"/>
    <property type="project" value="UniProtKB-UniRule"/>
</dbReference>
<feature type="active site" description="Proton acceptor" evidence="10">
    <location>
        <position position="154"/>
    </location>
</feature>
<dbReference type="AlphaFoldDB" id="A0A933GPC5"/>
<dbReference type="InterPro" id="IPR002347">
    <property type="entry name" value="SDR_fam"/>
</dbReference>
<dbReference type="Pfam" id="PF13561">
    <property type="entry name" value="adh_short_C2"/>
    <property type="match status" value="1"/>
</dbReference>
<dbReference type="NCBIfam" id="NF009466">
    <property type="entry name" value="PRK12826.1-2"/>
    <property type="match status" value="1"/>
</dbReference>
<dbReference type="GO" id="GO:0004316">
    <property type="term" value="F:3-oxoacyl-[acyl-carrier-protein] reductase (NADPH) activity"/>
    <property type="evidence" value="ECO:0007669"/>
    <property type="project" value="UniProtKB-UniRule"/>
</dbReference>
<comment type="pathway">
    <text evidence="1 12">Lipid metabolism; fatty acid biosynthesis.</text>
</comment>
<dbReference type="EC" id="1.1.1.100" evidence="3 12"/>
<evidence type="ECO:0000256" key="2">
    <source>
        <dbReference type="ARBA" id="ARBA00006484"/>
    </source>
</evidence>
<dbReference type="NCBIfam" id="NF005559">
    <property type="entry name" value="PRK07231.1"/>
    <property type="match status" value="1"/>
</dbReference>
<dbReference type="InterPro" id="IPR050259">
    <property type="entry name" value="SDR"/>
</dbReference>
<dbReference type="NCBIfam" id="NF004197">
    <property type="entry name" value="PRK05653.1-1"/>
    <property type="match status" value="1"/>
</dbReference>
<feature type="binding site" evidence="11">
    <location>
        <begin position="154"/>
        <end position="158"/>
    </location>
    <ligand>
        <name>NADP(+)</name>
        <dbReference type="ChEBI" id="CHEBI:58349"/>
    </ligand>
</feature>
<dbReference type="SUPFAM" id="SSF51735">
    <property type="entry name" value="NAD(P)-binding Rossmann-fold domains"/>
    <property type="match status" value="1"/>
</dbReference>
<evidence type="ECO:0000256" key="1">
    <source>
        <dbReference type="ARBA" id="ARBA00005194"/>
    </source>
</evidence>
<dbReference type="PANTHER" id="PTHR42879">
    <property type="entry name" value="3-OXOACYL-(ACYL-CARRIER-PROTEIN) REDUCTASE"/>
    <property type="match status" value="1"/>
</dbReference>
<evidence type="ECO:0000256" key="3">
    <source>
        <dbReference type="ARBA" id="ARBA00012948"/>
    </source>
</evidence>
<evidence type="ECO:0000313" key="14">
    <source>
        <dbReference type="EMBL" id="MBI4596210.1"/>
    </source>
</evidence>
<dbReference type="InterPro" id="IPR011284">
    <property type="entry name" value="3oxo_ACP_reduc"/>
</dbReference>
<evidence type="ECO:0000256" key="9">
    <source>
        <dbReference type="ARBA" id="ARBA00023160"/>
    </source>
</evidence>
<gene>
    <name evidence="14" type="primary">fabG</name>
    <name evidence="14" type="ORF">HY730_07545</name>
</gene>
<evidence type="ECO:0000256" key="4">
    <source>
        <dbReference type="ARBA" id="ARBA00022516"/>
    </source>
</evidence>
<dbReference type="SMART" id="SM00822">
    <property type="entry name" value="PKS_KR"/>
    <property type="match status" value="1"/>
</dbReference>
<evidence type="ECO:0000256" key="8">
    <source>
        <dbReference type="ARBA" id="ARBA00023098"/>
    </source>
</evidence>
<keyword evidence="5 12" id="KW-0276">Fatty acid metabolism</keyword>
<comment type="subunit">
    <text evidence="12">Homotetramer.</text>
</comment>
<dbReference type="GO" id="GO:0030497">
    <property type="term" value="P:fatty acid elongation"/>
    <property type="evidence" value="ECO:0007669"/>
    <property type="project" value="UniProtKB-ARBA"/>
</dbReference>
<dbReference type="NCBIfam" id="NF004198">
    <property type="entry name" value="PRK05653.1-3"/>
    <property type="match status" value="1"/>
</dbReference>
<keyword evidence="8 12" id="KW-0443">Lipid metabolism</keyword>
<comment type="similarity">
    <text evidence="2 12">Belongs to the short-chain dehydrogenases/reductases (SDR) family.</text>
</comment>
<feature type="binding site" evidence="11">
    <location>
        <position position="187"/>
    </location>
    <ligand>
        <name>NADP(+)</name>
        <dbReference type="ChEBI" id="CHEBI:58349"/>
    </ligand>
</feature>
<keyword evidence="7 12" id="KW-0560">Oxidoreductase</keyword>
<comment type="catalytic activity">
    <reaction evidence="12">
        <text>a (3R)-hydroxyacyl-[ACP] + NADP(+) = a 3-oxoacyl-[ACP] + NADPH + H(+)</text>
        <dbReference type="Rhea" id="RHEA:17397"/>
        <dbReference type="Rhea" id="RHEA-COMP:9916"/>
        <dbReference type="Rhea" id="RHEA-COMP:9945"/>
        <dbReference type="ChEBI" id="CHEBI:15378"/>
        <dbReference type="ChEBI" id="CHEBI:57783"/>
        <dbReference type="ChEBI" id="CHEBI:58349"/>
        <dbReference type="ChEBI" id="CHEBI:78776"/>
        <dbReference type="ChEBI" id="CHEBI:78827"/>
        <dbReference type="EC" id="1.1.1.100"/>
    </reaction>
</comment>
<dbReference type="CDD" id="cd05333">
    <property type="entry name" value="BKR_SDR_c"/>
    <property type="match status" value="1"/>
</dbReference>
<evidence type="ECO:0000259" key="13">
    <source>
        <dbReference type="SMART" id="SM00822"/>
    </source>
</evidence>
<proteinExistence type="inferred from homology"/>
<feature type="domain" description="Ketoreductase" evidence="13">
    <location>
        <begin position="6"/>
        <end position="190"/>
    </location>
</feature>
<protein>
    <recommendedName>
        <fullName evidence="3 12">3-oxoacyl-[acyl-carrier-protein] reductase</fullName>
        <ecNumber evidence="3 12">1.1.1.100</ecNumber>
    </recommendedName>
</protein>
<evidence type="ECO:0000256" key="5">
    <source>
        <dbReference type="ARBA" id="ARBA00022832"/>
    </source>
</evidence>
<keyword evidence="9 12" id="KW-0275">Fatty acid biosynthesis</keyword>
<dbReference type="Gene3D" id="3.40.50.720">
    <property type="entry name" value="NAD(P)-binding Rossmann-like Domain"/>
    <property type="match status" value="1"/>
</dbReference>
<dbReference type="PANTHER" id="PTHR42879:SF2">
    <property type="entry name" value="3-OXOACYL-[ACYL-CARRIER-PROTEIN] REDUCTASE FABG"/>
    <property type="match status" value="1"/>
</dbReference>
<sequence length="246" mass="26290">MILKGKVAIITGAAQGIGKAIALKFAHEGADIVVSDINIDLARATAQEIEQLGRKSLALKVDVSKTDEAEEMVEDALKAFGHIDILVNNAGITRDTLLMRMKKDDWDLVLNINLGGTFNCAKAVVKHMVKARAGKIINISSVVGLMGNAGQINYASSKAGVIGFTKSLARELASRGINVNAVAPGFIDTDMTRVLPEKERQLLVNQIPLSRLGLPEDVANCVKFLASDEASYITGQVIQVNGGMYM</sequence>